<name>A0ACB8VKG2_9TELE</name>
<feature type="non-terminal residue" evidence="1">
    <location>
        <position position="1"/>
    </location>
</feature>
<keyword evidence="2" id="KW-1185">Reference proteome</keyword>
<gene>
    <name evidence="1" type="ORF">L3Q82_017349</name>
</gene>
<accession>A0ACB8VKG2</accession>
<sequence length="370" mass="41148">HSPSPDRQSDSLSPAFPPQSPPCWATQARCDLAQAEAELRRLQDRHASETESIKRSVERAILGACREERRLLERVEQDHRDAQQRLEQVQRENMAAARVSQSLLEQRLRKLAQLQQQIQEMGQQSGLDESGPNQNLLLKEVAEFLQPWEISVTQKKVNFKPSSQPNAVTFGDIRVQEQSLCLYAGGCGPQGKLCALHSHEMQCGDTNHQGARGEKSTKGQGWTSPTGRVVRKISLSTRSDLESEEEQKLSSTKNGRSDSDWESFQDDEIESASFLPQGEDVFLTVPTVLKNMDTEGKEQLYKMNSNGNHYSPKNQWKSLTVAGVDLILASASPLMNTLSGPMVTLGELHPQQTALTPAILLLLAHLMTTT</sequence>
<evidence type="ECO:0000313" key="2">
    <source>
        <dbReference type="Proteomes" id="UP000831701"/>
    </source>
</evidence>
<comment type="caution">
    <text evidence="1">The sequence shown here is derived from an EMBL/GenBank/DDBJ whole genome shotgun (WGS) entry which is preliminary data.</text>
</comment>
<protein>
    <submittedName>
        <fullName evidence="1">Uncharacterized protein</fullName>
    </submittedName>
</protein>
<dbReference type="EMBL" id="CM041550">
    <property type="protein sequence ID" value="KAI3356088.1"/>
    <property type="molecule type" value="Genomic_DNA"/>
</dbReference>
<proteinExistence type="predicted"/>
<dbReference type="Proteomes" id="UP000831701">
    <property type="component" value="Chromosome 20"/>
</dbReference>
<reference evidence="1" key="1">
    <citation type="submission" date="2022-04" db="EMBL/GenBank/DDBJ databases">
        <title>Jade perch genome.</title>
        <authorList>
            <person name="Chao B."/>
        </authorList>
    </citation>
    <scope>NUCLEOTIDE SEQUENCE</scope>
    <source>
        <strain evidence="1">CB-2022</strain>
    </source>
</reference>
<evidence type="ECO:0000313" key="1">
    <source>
        <dbReference type="EMBL" id="KAI3356088.1"/>
    </source>
</evidence>
<organism evidence="1 2">
    <name type="scientific">Scortum barcoo</name>
    <name type="common">barcoo grunter</name>
    <dbReference type="NCBI Taxonomy" id="214431"/>
    <lineage>
        <taxon>Eukaryota</taxon>
        <taxon>Metazoa</taxon>
        <taxon>Chordata</taxon>
        <taxon>Craniata</taxon>
        <taxon>Vertebrata</taxon>
        <taxon>Euteleostomi</taxon>
        <taxon>Actinopterygii</taxon>
        <taxon>Neopterygii</taxon>
        <taxon>Teleostei</taxon>
        <taxon>Neoteleostei</taxon>
        <taxon>Acanthomorphata</taxon>
        <taxon>Eupercaria</taxon>
        <taxon>Centrarchiformes</taxon>
        <taxon>Terapontoidei</taxon>
        <taxon>Terapontidae</taxon>
        <taxon>Scortum</taxon>
    </lineage>
</organism>